<proteinExistence type="inferred from homology"/>
<dbReference type="Proteomes" id="UP001358417">
    <property type="component" value="Unassembled WGS sequence"/>
</dbReference>
<organism evidence="11 12">
    <name type="scientific">Exophiala bonariae</name>
    <dbReference type="NCBI Taxonomy" id="1690606"/>
    <lineage>
        <taxon>Eukaryota</taxon>
        <taxon>Fungi</taxon>
        <taxon>Dikarya</taxon>
        <taxon>Ascomycota</taxon>
        <taxon>Pezizomycotina</taxon>
        <taxon>Eurotiomycetes</taxon>
        <taxon>Chaetothyriomycetidae</taxon>
        <taxon>Chaetothyriales</taxon>
        <taxon>Herpotrichiellaceae</taxon>
        <taxon>Exophiala</taxon>
    </lineage>
</organism>
<evidence type="ECO:0000313" key="11">
    <source>
        <dbReference type="EMBL" id="KAK5052524.1"/>
    </source>
</evidence>
<evidence type="ECO:0000256" key="8">
    <source>
        <dbReference type="ARBA" id="ARBA00023242"/>
    </source>
</evidence>
<evidence type="ECO:0000256" key="2">
    <source>
        <dbReference type="ARBA" id="ARBA00004123"/>
    </source>
</evidence>
<evidence type="ECO:0000256" key="9">
    <source>
        <dbReference type="RuleBase" id="RU367148"/>
    </source>
</evidence>
<dbReference type="GO" id="GO:0071013">
    <property type="term" value="C:catalytic step 2 spliceosome"/>
    <property type="evidence" value="ECO:0007669"/>
    <property type="project" value="TreeGrafter"/>
</dbReference>
<evidence type="ECO:0000256" key="5">
    <source>
        <dbReference type="ARBA" id="ARBA00022664"/>
    </source>
</evidence>
<dbReference type="InterPro" id="IPR013260">
    <property type="entry name" value="mRNA_splic_SYF2"/>
</dbReference>
<feature type="region of interest" description="Disordered" evidence="10">
    <location>
        <begin position="1"/>
        <end position="81"/>
    </location>
</feature>
<name>A0AAV9N9M0_9EURO</name>
<dbReference type="GO" id="GO:0000974">
    <property type="term" value="C:Prp19 complex"/>
    <property type="evidence" value="ECO:0007669"/>
    <property type="project" value="TreeGrafter"/>
</dbReference>
<dbReference type="GeneID" id="89970597"/>
<keyword evidence="7 9" id="KW-0508">mRNA splicing</keyword>
<keyword evidence="6 9" id="KW-0747">Spliceosome</keyword>
<dbReference type="EMBL" id="JAVRRD010000013">
    <property type="protein sequence ID" value="KAK5052524.1"/>
    <property type="molecule type" value="Genomic_DNA"/>
</dbReference>
<accession>A0AAV9N9M0</accession>
<evidence type="ECO:0000256" key="3">
    <source>
        <dbReference type="ARBA" id="ARBA00010028"/>
    </source>
</evidence>
<keyword evidence="12" id="KW-1185">Reference proteome</keyword>
<evidence type="ECO:0000256" key="1">
    <source>
        <dbReference type="ARBA" id="ARBA00003777"/>
    </source>
</evidence>
<evidence type="ECO:0000256" key="10">
    <source>
        <dbReference type="SAM" id="MobiDB-lite"/>
    </source>
</evidence>
<dbReference type="RefSeq" id="XP_064706224.1">
    <property type="nucleotide sequence ID" value="XM_064845999.1"/>
</dbReference>
<protein>
    <recommendedName>
        <fullName evidence="4 9">Pre-mRNA-splicing factor SYF2</fullName>
    </recommendedName>
</protein>
<dbReference type="GO" id="GO:0000398">
    <property type="term" value="P:mRNA splicing, via spliceosome"/>
    <property type="evidence" value="ECO:0007669"/>
    <property type="project" value="UniProtKB-UniRule"/>
</dbReference>
<dbReference type="PANTHER" id="PTHR13264:SF5">
    <property type="entry name" value="PRE-MRNA-SPLICING FACTOR SYF2"/>
    <property type="match status" value="1"/>
</dbReference>
<dbReference type="AlphaFoldDB" id="A0AAV9N9M0"/>
<comment type="subunit">
    <text evidence="9">May be part of a spliceosome complex.</text>
</comment>
<evidence type="ECO:0000256" key="4">
    <source>
        <dbReference type="ARBA" id="ARBA00014745"/>
    </source>
</evidence>
<evidence type="ECO:0000256" key="7">
    <source>
        <dbReference type="ARBA" id="ARBA00023187"/>
    </source>
</evidence>
<comment type="subcellular location">
    <subcellularLocation>
        <location evidence="2 9">Nucleus</location>
    </subcellularLocation>
</comment>
<sequence length="329" mass="37099">MPVAKRRKLSDTHVDTPAAPMEAQPEPDKITDSIQDSSNSNPTLQGKPITTEETTEVNVAESTSTAPAAPPPNTNTNSDRLARFAALKSRAAASSKSNLAETKSEAQRAAIDSSVLANLSRRSAIASHNLLKADTEEEHGEGGFERKRAWDYTIEESERWDERMERKKLARDNVHFQDYSSEAGKIYDKQIRDLEKAARKDNGKNREDYEAQKAEIIQNAARTGGLEIVELDNGELVAIDKDGRFYADNDSTGFVEQKPKRENVDRLVADLKKADDIRMKKRKDRGREENDGDVTYINEKNKQFNLKLARFYDRYTTDIRESFERGTAI</sequence>
<reference evidence="11 12" key="1">
    <citation type="submission" date="2023-08" db="EMBL/GenBank/DDBJ databases">
        <title>Black Yeasts Isolated from many extreme environments.</title>
        <authorList>
            <person name="Coleine C."/>
            <person name="Stajich J.E."/>
            <person name="Selbmann L."/>
        </authorList>
    </citation>
    <scope>NUCLEOTIDE SEQUENCE [LARGE SCALE GENOMIC DNA]</scope>
    <source>
        <strain evidence="11 12">CCFEE 5792</strain>
    </source>
</reference>
<comment type="function">
    <text evidence="1 9">Involved in pre-mRNA splicing.</text>
</comment>
<comment type="caution">
    <text evidence="11">The sequence shown here is derived from an EMBL/GenBank/DDBJ whole genome shotgun (WGS) entry which is preliminary data.</text>
</comment>
<dbReference type="Pfam" id="PF08231">
    <property type="entry name" value="SYF2"/>
    <property type="match status" value="1"/>
</dbReference>
<feature type="compositionally biased region" description="Low complexity" evidence="10">
    <location>
        <begin position="56"/>
        <end position="67"/>
    </location>
</feature>
<dbReference type="GO" id="GO:0071014">
    <property type="term" value="C:post-mRNA release spliceosomal complex"/>
    <property type="evidence" value="ECO:0007669"/>
    <property type="project" value="TreeGrafter"/>
</dbReference>
<feature type="region of interest" description="Disordered" evidence="10">
    <location>
        <begin position="89"/>
        <end position="108"/>
    </location>
</feature>
<feature type="compositionally biased region" description="Polar residues" evidence="10">
    <location>
        <begin position="32"/>
        <end position="44"/>
    </location>
</feature>
<dbReference type="PANTHER" id="PTHR13264">
    <property type="entry name" value="GCIP-INTERACTING PROTEIN P29"/>
    <property type="match status" value="1"/>
</dbReference>
<evidence type="ECO:0000313" key="12">
    <source>
        <dbReference type="Proteomes" id="UP001358417"/>
    </source>
</evidence>
<gene>
    <name evidence="11" type="ORF">LTR84_002388</name>
</gene>
<comment type="similarity">
    <text evidence="3 9">Belongs to the SYF2 family.</text>
</comment>
<evidence type="ECO:0000256" key="6">
    <source>
        <dbReference type="ARBA" id="ARBA00022728"/>
    </source>
</evidence>
<keyword evidence="8 9" id="KW-0539">Nucleus</keyword>
<keyword evidence="5 9" id="KW-0507">mRNA processing</keyword>
<feature type="compositionally biased region" description="Low complexity" evidence="10">
    <location>
        <begin position="89"/>
        <end position="100"/>
    </location>
</feature>